<dbReference type="EMBL" id="JSZA02000267">
    <property type="protein sequence ID" value="KHD05360.1"/>
    <property type="molecule type" value="Genomic_DNA"/>
</dbReference>
<dbReference type="GO" id="GO:0005886">
    <property type="term" value="C:plasma membrane"/>
    <property type="evidence" value="ECO:0007669"/>
    <property type="project" value="TreeGrafter"/>
</dbReference>
<feature type="transmembrane region" description="Helical" evidence="1">
    <location>
        <begin position="6"/>
        <end position="26"/>
    </location>
</feature>
<keyword evidence="1" id="KW-0472">Membrane</keyword>
<evidence type="ECO:0000313" key="2">
    <source>
        <dbReference type="EMBL" id="KHD05360.1"/>
    </source>
</evidence>
<name>A0A0A6P3B5_9GAMM</name>
<feature type="transmembrane region" description="Helical" evidence="1">
    <location>
        <begin position="99"/>
        <end position="121"/>
    </location>
</feature>
<gene>
    <name evidence="2" type="ORF">PN36_31970</name>
</gene>
<accession>A0A0A6P3B5</accession>
<keyword evidence="3" id="KW-1185">Reference proteome</keyword>
<dbReference type="PIRSF" id="PIRSF005610">
    <property type="entry name" value="SirB"/>
    <property type="match status" value="1"/>
</dbReference>
<keyword evidence="1" id="KW-0812">Transmembrane</keyword>
<dbReference type="PANTHER" id="PTHR39594">
    <property type="entry name" value="PROTEIN YCHQ"/>
    <property type="match status" value="1"/>
</dbReference>
<dbReference type="PANTHER" id="PTHR39594:SF1">
    <property type="entry name" value="PROTEIN YCHQ"/>
    <property type="match status" value="1"/>
</dbReference>
<dbReference type="Proteomes" id="UP000030428">
    <property type="component" value="Unassembled WGS sequence"/>
</dbReference>
<dbReference type="Pfam" id="PF04247">
    <property type="entry name" value="SirB"/>
    <property type="match status" value="1"/>
</dbReference>
<dbReference type="AlphaFoldDB" id="A0A0A6P3B5"/>
<evidence type="ECO:0000313" key="3">
    <source>
        <dbReference type="Proteomes" id="UP000030428"/>
    </source>
</evidence>
<keyword evidence="1" id="KW-1133">Transmembrane helix</keyword>
<dbReference type="InterPro" id="IPR007360">
    <property type="entry name" value="SirB"/>
</dbReference>
<feature type="transmembrane region" description="Helical" evidence="1">
    <location>
        <begin position="73"/>
        <end position="92"/>
    </location>
</feature>
<organism evidence="2 3">
    <name type="scientific">Candidatus Thiomargarita nelsonii</name>
    <dbReference type="NCBI Taxonomy" id="1003181"/>
    <lineage>
        <taxon>Bacteria</taxon>
        <taxon>Pseudomonadati</taxon>
        <taxon>Pseudomonadota</taxon>
        <taxon>Gammaproteobacteria</taxon>
        <taxon>Thiotrichales</taxon>
        <taxon>Thiotrichaceae</taxon>
        <taxon>Thiomargarita</taxon>
    </lineage>
</organism>
<evidence type="ECO:0008006" key="4">
    <source>
        <dbReference type="Google" id="ProtNLM"/>
    </source>
</evidence>
<sequence>MYLIIKYIHIFCVTITMVLFTIRCVWMIQESHWLEQRWVKFIPHVIDSLLLISGVALVFILHQYPWTQTWLTAKLLALLFYIVMGSIALRVGKTKTIRIMAGIGALMILFYIITVALTRVVNPLAN</sequence>
<reference evidence="2 3" key="1">
    <citation type="journal article" date="2016" name="Front. Microbiol.">
        <title>Single-Cell (Meta-)Genomics of a Dimorphic Candidatus Thiomargarita nelsonii Reveals Genomic Plasticity.</title>
        <authorList>
            <person name="Flood B.E."/>
            <person name="Fliss P."/>
            <person name="Jones D.S."/>
            <person name="Dick G.J."/>
            <person name="Jain S."/>
            <person name="Kaster A.K."/>
            <person name="Winkel M."/>
            <person name="Mussmann M."/>
            <person name="Bailey J."/>
        </authorList>
    </citation>
    <scope>NUCLEOTIDE SEQUENCE [LARGE SCALE GENOMIC DNA]</scope>
    <source>
        <strain evidence="2">Hydrate Ridge</strain>
    </source>
</reference>
<feature type="transmembrane region" description="Helical" evidence="1">
    <location>
        <begin position="38"/>
        <end position="61"/>
    </location>
</feature>
<evidence type="ECO:0000256" key="1">
    <source>
        <dbReference type="SAM" id="Phobius"/>
    </source>
</evidence>
<protein>
    <recommendedName>
        <fullName evidence="4">Regulator SirB</fullName>
    </recommendedName>
</protein>
<proteinExistence type="predicted"/>
<comment type="caution">
    <text evidence="2">The sequence shown here is derived from an EMBL/GenBank/DDBJ whole genome shotgun (WGS) entry which is preliminary data.</text>
</comment>